<accession>L2GLB4</accession>
<reference evidence="2" key="1">
    <citation type="submission" date="2011-05" db="EMBL/GenBank/DDBJ databases">
        <title>The genome sequence of Vittaforma corneae strain ATCC 50505.</title>
        <authorList>
            <consortium name="The Broad Institute Genome Sequencing Platform"/>
            <person name="Cuomo C."/>
            <person name="Didier E."/>
            <person name="Bowers L."/>
            <person name="Young S.K."/>
            <person name="Zeng Q."/>
            <person name="Gargeya S."/>
            <person name="Fitzgerald M."/>
            <person name="Haas B."/>
            <person name="Abouelleil A."/>
            <person name="Alvarado L."/>
            <person name="Arachchi H.M."/>
            <person name="Berlin A."/>
            <person name="Chapman S.B."/>
            <person name="Gearin G."/>
            <person name="Goldberg J."/>
            <person name="Griggs A."/>
            <person name="Gujja S."/>
            <person name="Hansen M."/>
            <person name="Heiman D."/>
            <person name="Howarth C."/>
            <person name="Larimer J."/>
            <person name="Lui A."/>
            <person name="MacDonald P.J.P."/>
            <person name="McCowen C."/>
            <person name="Montmayeur A."/>
            <person name="Murphy C."/>
            <person name="Neiman D."/>
            <person name="Pearson M."/>
            <person name="Priest M."/>
            <person name="Roberts A."/>
            <person name="Saif S."/>
            <person name="Shea T."/>
            <person name="Sisk P."/>
            <person name="Stolte C."/>
            <person name="Sykes S."/>
            <person name="Wortman J."/>
            <person name="Nusbaum C."/>
            <person name="Birren B."/>
        </authorList>
    </citation>
    <scope>NUCLEOTIDE SEQUENCE [LARGE SCALE GENOMIC DNA]</scope>
    <source>
        <strain evidence="2">ATCC 50505</strain>
    </source>
</reference>
<dbReference type="EMBL" id="JH370144">
    <property type="protein sequence ID" value="ELA41434.1"/>
    <property type="molecule type" value="Genomic_DNA"/>
</dbReference>
<keyword evidence="2" id="KW-1185">Reference proteome</keyword>
<sequence>MASQSLSFGDRFARKIQLEYPKELINELREMVAIKSPCFIYGECGKTVLIKSCFPDVKVYDTREILETKNISGFYSIRNNTLEYTNGILIEAMLKGYKICFKNIDANLSLLQYLKPVIRNRKIVNSFGDDIFASDDFRIFFTCKEPLKVKNVIFIGPIRFTLESTLALFKDISCSFEVHKPLSSILLNVLDFMLKNRNERCPRNDGLACSQICLKDELKCDCLNNKTNYLCSKHFRKMHELSDILHLEYENGNAFRLVCIREW</sequence>
<dbReference type="HOGENOM" id="CLU_1058455_0_0_1"/>
<dbReference type="GeneID" id="19882250"/>
<gene>
    <name evidence="1" type="ORF">VICG_01539</name>
</gene>
<dbReference type="Proteomes" id="UP000011082">
    <property type="component" value="Unassembled WGS sequence"/>
</dbReference>
<proteinExistence type="predicted"/>
<evidence type="ECO:0000313" key="2">
    <source>
        <dbReference type="Proteomes" id="UP000011082"/>
    </source>
</evidence>
<name>L2GLB4_VITCO</name>
<dbReference type="RefSeq" id="XP_007604985.1">
    <property type="nucleotide sequence ID" value="XM_007604923.1"/>
</dbReference>
<dbReference type="AlphaFoldDB" id="L2GLB4"/>
<dbReference type="InParanoid" id="L2GLB4"/>
<dbReference type="VEuPathDB" id="MicrosporidiaDB:VICG_01539"/>
<organism evidence="1 2">
    <name type="scientific">Vittaforma corneae (strain ATCC 50505)</name>
    <name type="common">Microsporidian parasite</name>
    <name type="synonym">Nosema corneum</name>
    <dbReference type="NCBI Taxonomy" id="993615"/>
    <lineage>
        <taxon>Eukaryota</taxon>
        <taxon>Fungi</taxon>
        <taxon>Fungi incertae sedis</taxon>
        <taxon>Microsporidia</taxon>
        <taxon>Nosematidae</taxon>
        <taxon>Vittaforma</taxon>
    </lineage>
</organism>
<evidence type="ECO:0000313" key="1">
    <source>
        <dbReference type="EMBL" id="ELA41434.1"/>
    </source>
</evidence>
<dbReference type="STRING" id="993615.L2GLB4"/>
<protein>
    <submittedName>
        <fullName evidence="1">Uncharacterized protein</fullName>
    </submittedName>
</protein>